<proteinExistence type="predicted"/>
<feature type="transmembrane region" description="Helical" evidence="1">
    <location>
        <begin position="101"/>
        <end position="118"/>
    </location>
</feature>
<dbReference type="STRING" id="1798482.A2763_00700"/>
<dbReference type="EMBL" id="MFKV01000006">
    <property type="protein sequence ID" value="OGG50841.1"/>
    <property type="molecule type" value="Genomic_DNA"/>
</dbReference>
<keyword evidence="1" id="KW-0472">Membrane</keyword>
<feature type="transmembrane region" description="Helical" evidence="1">
    <location>
        <begin position="41"/>
        <end position="62"/>
    </location>
</feature>
<keyword evidence="1" id="KW-0812">Transmembrane</keyword>
<comment type="caution">
    <text evidence="2">The sequence shown here is derived from an EMBL/GenBank/DDBJ whole genome shotgun (WGS) entry which is preliminary data.</text>
</comment>
<dbReference type="Proteomes" id="UP000178370">
    <property type="component" value="Unassembled WGS sequence"/>
</dbReference>
<name>A0A1F6CPA9_9BACT</name>
<sequence length="127" mass="15045">MPSIAYVHKFISIASFSVLVETTILFFLVRYVFKDKEISSLRLLFAGMFATYATNPYVMFIFPRITKWPYNTSLMVSETFVFFIEALFYRMVLKTSWKVSFLLSLICNFSSWYLTFLLRTHGVSFDW</sequence>
<protein>
    <submittedName>
        <fullName evidence="2">Uncharacterized protein</fullName>
    </submittedName>
</protein>
<accession>A0A1F6CPA9</accession>
<evidence type="ECO:0000313" key="3">
    <source>
        <dbReference type="Proteomes" id="UP000178370"/>
    </source>
</evidence>
<gene>
    <name evidence="2" type="ORF">A2763_00700</name>
</gene>
<dbReference type="AlphaFoldDB" id="A0A1F6CPA9"/>
<feature type="transmembrane region" description="Helical" evidence="1">
    <location>
        <begin position="6"/>
        <end position="29"/>
    </location>
</feature>
<feature type="transmembrane region" description="Helical" evidence="1">
    <location>
        <begin position="68"/>
        <end position="89"/>
    </location>
</feature>
<organism evidence="2 3">
    <name type="scientific">Candidatus Kaiserbacteria bacterium RIFCSPHIGHO2_01_FULL_54_36</name>
    <dbReference type="NCBI Taxonomy" id="1798482"/>
    <lineage>
        <taxon>Bacteria</taxon>
        <taxon>Candidatus Kaiseribacteriota</taxon>
    </lineage>
</organism>
<keyword evidence="1" id="KW-1133">Transmembrane helix</keyword>
<reference evidence="2 3" key="1">
    <citation type="journal article" date="2016" name="Nat. Commun.">
        <title>Thousands of microbial genomes shed light on interconnected biogeochemical processes in an aquifer system.</title>
        <authorList>
            <person name="Anantharaman K."/>
            <person name="Brown C.T."/>
            <person name="Hug L.A."/>
            <person name="Sharon I."/>
            <person name="Castelle C.J."/>
            <person name="Probst A.J."/>
            <person name="Thomas B.C."/>
            <person name="Singh A."/>
            <person name="Wilkins M.J."/>
            <person name="Karaoz U."/>
            <person name="Brodie E.L."/>
            <person name="Williams K.H."/>
            <person name="Hubbard S.S."/>
            <person name="Banfield J.F."/>
        </authorList>
    </citation>
    <scope>NUCLEOTIDE SEQUENCE [LARGE SCALE GENOMIC DNA]</scope>
</reference>
<evidence type="ECO:0000256" key="1">
    <source>
        <dbReference type="SAM" id="Phobius"/>
    </source>
</evidence>
<evidence type="ECO:0000313" key="2">
    <source>
        <dbReference type="EMBL" id="OGG50841.1"/>
    </source>
</evidence>